<feature type="transmembrane region" description="Helical" evidence="3">
    <location>
        <begin position="254"/>
        <end position="272"/>
    </location>
</feature>
<keyword evidence="1" id="KW-0175">Coiled coil</keyword>
<feature type="region of interest" description="Disordered" evidence="2">
    <location>
        <begin position="1218"/>
        <end position="1241"/>
    </location>
</feature>
<accession>A0A507C6C0</accession>
<evidence type="ECO:0000259" key="4">
    <source>
        <dbReference type="Pfam" id="PF25474"/>
    </source>
</evidence>
<feature type="domain" description="TmcB/TmcC TPR repeats" evidence="4">
    <location>
        <begin position="458"/>
        <end position="571"/>
    </location>
</feature>
<dbReference type="OrthoDB" id="2154821at2759"/>
<feature type="region of interest" description="Disordered" evidence="2">
    <location>
        <begin position="600"/>
        <end position="629"/>
    </location>
</feature>
<keyword evidence="3" id="KW-0812">Transmembrane</keyword>
<keyword evidence="6" id="KW-1185">Reference proteome</keyword>
<feature type="transmembrane region" description="Helical" evidence="3">
    <location>
        <begin position="869"/>
        <end position="892"/>
    </location>
</feature>
<feature type="transmembrane region" description="Helical" evidence="3">
    <location>
        <begin position="186"/>
        <end position="210"/>
    </location>
</feature>
<dbReference type="PANTHER" id="PTHR31600:SF2">
    <property type="entry name" value="GAMETE ENRICHED GENE 10 PROTEIN-RELATED"/>
    <property type="match status" value="1"/>
</dbReference>
<keyword evidence="3" id="KW-1133">Transmembrane helix</keyword>
<evidence type="ECO:0000313" key="6">
    <source>
        <dbReference type="Proteomes" id="UP000319731"/>
    </source>
</evidence>
<protein>
    <recommendedName>
        <fullName evidence="4">TmcB/TmcC TPR repeats domain-containing protein</fullName>
    </recommendedName>
</protein>
<comment type="caution">
    <text evidence="5">The sequence shown here is derived from an EMBL/GenBank/DDBJ whole genome shotgun (WGS) entry which is preliminary data.</text>
</comment>
<reference evidence="5 6" key="1">
    <citation type="journal article" date="2019" name="Sci. Rep.">
        <title>Comparative genomics of chytrid fungi reveal insights into the obligate biotrophic and pathogenic lifestyle of Synchytrium endobioticum.</title>
        <authorList>
            <person name="van de Vossenberg B.T.L.H."/>
            <person name="Warris S."/>
            <person name="Nguyen H.D.T."/>
            <person name="van Gent-Pelzer M.P.E."/>
            <person name="Joly D.L."/>
            <person name="van de Geest H.C."/>
            <person name="Bonants P.J.M."/>
            <person name="Smith D.S."/>
            <person name="Levesque C.A."/>
            <person name="van der Lee T.A.J."/>
        </authorList>
    </citation>
    <scope>NUCLEOTIDE SEQUENCE [LARGE SCALE GENOMIC DNA]</scope>
    <source>
        <strain evidence="5 6">JEL517</strain>
    </source>
</reference>
<feature type="transmembrane region" description="Helical" evidence="3">
    <location>
        <begin position="310"/>
        <end position="330"/>
    </location>
</feature>
<feature type="compositionally biased region" description="Low complexity" evidence="2">
    <location>
        <begin position="1220"/>
        <end position="1229"/>
    </location>
</feature>
<feature type="transmembrane region" description="Helical" evidence="3">
    <location>
        <begin position="144"/>
        <end position="166"/>
    </location>
</feature>
<organism evidence="5 6">
    <name type="scientific">Synchytrium microbalum</name>
    <dbReference type="NCBI Taxonomy" id="1806994"/>
    <lineage>
        <taxon>Eukaryota</taxon>
        <taxon>Fungi</taxon>
        <taxon>Fungi incertae sedis</taxon>
        <taxon>Chytridiomycota</taxon>
        <taxon>Chytridiomycota incertae sedis</taxon>
        <taxon>Chytridiomycetes</taxon>
        <taxon>Synchytriales</taxon>
        <taxon>Synchytriaceae</taxon>
        <taxon>Synchytrium</taxon>
    </lineage>
</organism>
<evidence type="ECO:0000313" key="5">
    <source>
        <dbReference type="EMBL" id="TPX33025.1"/>
    </source>
</evidence>
<feature type="transmembrane region" description="Helical" evidence="3">
    <location>
        <begin position="673"/>
        <end position="695"/>
    </location>
</feature>
<dbReference type="PANTHER" id="PTHR31600">
    <property type="entry name" value="TINY MACROCYSTS PROTEIN B-RELATED"/>
    <property type="match status" value="1"/>
</dbReference>
<feature type="transmembrane region" description="Helical" evidence="3">
    <location>
        <begin position="104"/>
        <end position="132"/>
    </location>
</feature>
<evidence type="ECO:0000256" key="3">
    <source>
        <dbReference type="SAM" id="Phobius"/>
    </source>
</evidence>
<dbReference type="Pfam" id="PF25474">
    <property type="entry name" value="TPR_TmcB"/>
    <property type="match status" value="1"/>
</dbReference>
<dbReference type="InterPro" id="IPR052994">
    <property type="entry name" value="Tiny_macrocysts_regulators"/>
</dbReference>
<keyword evidence="3" id="KW-0472">Membrane</keyword>
<dbReference type="EMBL" id="QEAO01000024">
    <property type="protein sequence ID" value="TPX33025.1"/>
    <property type="molecule type" value="Genomic_DNA"/>
</dbReference>
<evidence type="ECO:0000256" key="2">
    <source>
        <dbReference type="SAM" id="MobiDB-lite"/>
    </source>
</evidence>
<gene>
    <name evidence="5" type="ORF">SmJEL517_g04025</name>
</gene>
<feature type="region of interest" description="Disordered" evidence="2">
    <location>
        <begin position="1270"/>
        <end position="1317"/>
    </location>
</feature>
<feature type="transmembrane region" description="Helical" evidence="3">
    <location>
        <begin position="1145"/>
        <end position="1166"/>
    </location>
</feature>
<name>A0A507C6C0_9FUNG</name>
<dbReference type="GeneID" id="42005250"/>
<feature type="transmembrane region" description="Helical" evidence="3">
    <location>
        <begin position="968"/>
        <end position="992"/>
    </location>
</feature>
<evidence type="ECO:0000256" key="1">
    <source>
        <dbReference type="SAM" id="Coils"/>
    </source>
</evidence>
<dbReference type="STRING" id="1806994.A0A507C6C0"/>
<feature type="compositionally biased region" description="Polar residues" evidence="2">
    <location>
        <begin position="1295"/>
        <end position="1312"/>
    </location>
</feature>
<sequence length="1382" mass="153722">MGGSGTSGSTYSARTNASAKKRGWRKVVYNLKLAFFDSLISMMKSGGEERYPFIPLASLVIECIQTASFAFTNISWGMAGNATGIVLTLTQIEHQVVGMTNYEILLGLVAVSLALIVVMGSLAAYVIWAFYAKEFKAGVWPLRVLRVTVELLQSVAYLPVLTTLLATTKCPDTTDLVSKYGCYTNWHLMVMIISLVAAVIFIPFSFLMSLASFEPNPKSSVVAKATPTAHLFDNFIKTMLVIVFSTPAPESALAWIYLAATVVSGVASFLFLPYYRESTNRLRCIAAFMLVYSGILTVAVTYSSTDMKNAVFWILVAGTPVSGVAGFFLFRWRWSTICPKKLRESMKKAQADPEGCWEKALFKMEKIHMYRDIIVRVNFVWFTNDPELILLAEKLYQAALENLGGCPIVSLSYGMFLKLVKNDLTLSSFYFKKAENQNPPLHVQFAVYQAEMDRRERIATREGGSLKMDAVDRVEYRHLFQRANQYHREVARQASLFWAALASSKANPAILNQIANTMERNEKAAVKMYTALMGRFAGIPAVLVAHIHFLNLTARLEEASELQEELDELLETLEEESANQNHSSKDSNILASAPMLEEYSHRRPAPMLEDPAYRRESSMNTTSRLSKSTRDAGLDGMKILPLPTPISRSRGEKRAHAIYRRMVKAHQTSQSSFLSKVVLLVMFLVLAIDLAFVIVQETLVGNLAQALTSLYDQGQLATMWTSVGAGVRALQYITSPVAFSIAQSFLSARCNVAFNLLYGMYDGLIALVDSTPNTNYNFLTDPIIPTLVYHPNATSAWQVANVSLVNHVMELDTACQNIVNWNQSVFTSGSFLVERDFRYAVGNSGFLGNYMISVLNSIEALGEVAVERQIVICWSLCAFAFIMIVACGIFLFRPAVAEAKRSRQLAIEAFLQIPKDVVVKTYTKYKFEGSQESRIVDADGDSEDEDTGDSPSSQSLGRSRNVFKKITFWYILALAYLCAILVIHMAVGLYYLEQLIVVNKRVALSASVPTFLFMANHAISERAANDSYSYYTDAQLKKLGLSGLEISNMLLEAVLNGNASLGMGESPVPFPYLFYMSGPFLNQTNFLQLEREVFANMDQLLVQTVVTPTDPIFLTLQNQLDYAVQPFGLYLNETKDYYMQTYDTLNLFVLKAFFPIFLFFVFMVYIRDVRGIMGAVISENERTLRILLMLPVEVVSQIESIRTLLHMDTDYEVPQLAAHSGSGSVSSTSMNPPPLSAGAPIRRRDSIRSDMNDVANGNVNSHHLVKKALSETDESKLSSTSIKAAPQLSTRDDSPTNTLPRQSESPKMSSAFTWAKSKRPRTIDTVATSHRLSFNGGRAIGSVSMRPEMEVVESLVSAKSDQVDSPTSGWSNPSFDEYRAIL</sequence>
<feature type="transmembrane region" description="Helical" evidence="3">
    <location>
        <begin position="284"/>
        <end position="304"/>
    </location>
</feature>
<proteinExistence type="predicted"/>
<dbReference type="Proteomes" id="UP000319731">
    <property type="component" value="Unassembled WGS sequence"/>
</dbReference>
<feature type="coiled-coil region" evidence="1">
    <location>
        <begin position="552"/>
        <end position="583"/>
    </location>
</feature>
<dbReference type="RefSeq" id="XP_031024120.1">
    <property type="nucleotide sequence ID" value="XM_031169953.1"/>
</dbReference>
<dbReference type="InterPro" id="IPR057352">
    <property type="entry name" value="TPR_TmcB/C"/>
</dbReference>